<keyword evidence="2" id="KW-1185">Reference proteome</keyword>
<feature type="non-terminal residue" evidence="1">
    <location>
        <position position="67"/>
    </location>
</feature>
<organism evidence="1 2">
    <name type="scientific">Stegodyphus mimosarum</name>
    <name type="common">African social velvet spider</name>
    <dbReference type="NCBI Taxonomy" id="407821"/>
    <lineage>
        <taxon>Eukaryota</taxon>
        <taxon>Metazoa</taxon>
        <taxon>Ecdysozoa</taxon>
        <taxon>Arthropoda</taxon>
        <taxon>Chelicerata</taxon>
        <taxon>Arachnida</taxon>
        <taxon>Araneae</taxon>
        <taxon>Araneomorphae</taxon>
        <taxon>Entelegynae</taxon>
        <taxon>Eresoidea</taxon>
        <taxon>Eresidae</taxon>
        <taxon>Stegodyphus</taxon>
    </lineage>
</organism>
<reference evidence="1 2" key="1">
    <citation type="submission" date="2013-11" db="EMBL/GenBank/DDBJ databases">
        <title>Genome sequencing of Stegodyphus mimosarum.</title>
        <authorList>
            <person name="Bechsgaard J."/>
        </authorList>
    </citation>
    <scope>NUCLEOTIDE SEQUENCE [LARGE SCALE GENOMIC DNA]</scope>
</reference>
<evidence type="ECO:0000313" key="2">
    <source>
        <dbReference type="Proteomes" id="UP000054359"/>
    </source>
</evidence>
<name>A0A087UQ27_STEMI</name>
<dbReference type="Proteomes" id="UP000054359">
    <property type="component" value="Unassembled WGS sequence"/>
</dbReference>
<dbReference type="EMBL" id="KK120971">
    <property type="protein sequence ID" value="KFM79466.1"/>
    <property type="molecule type" value="Genomic_DNA"/>
</dbReference>
<gene>
    <name evidence="1" type="ORF">X975_21410</name>
</gene>
<protein>
    <submittedName>
        <fullName evidence="1">Uncharacterized protein</fullName>
    </submittedName>
</protein>
<proteinExistence type="predicted"/>
<evidence type="ECO:0000313" key="1">
    <source>
        <dbReference type="EMBL" id="KFM79466.1"/>
    </source>
</evidence>
<accession>A0A087UQ27</accession>
<sequence length="67" mass="7002">MMGPLASGEVDSKITPAGLLLSVPGSLVRTMARNPSGPAVYSTTRLRPSTSVSVYEPWTFPVPSPVS</sequence>
<dbReference type="AlphaFoldDB" id="A0A087UQ27"/>